<proteinExistence type="predicted"/>
<evidence type="ECO:0000313" key="2">
    <source>
        <dbReference type="EMBL" id="KAG9243463.1"/>
    </source>
</evidence>
<gene>
    <name evidence="2" type="ORF">BJ878DRAFT_116451</name>
</gene>
<dbReference type="AlphaFoldDB" id="A0A9P8CDV7"/>
<evidence type="ECO:0000313" key="3">
    <source>
        <dbReference type="Proteomes" id="UP000887226"/>
    </source>
</evidence>
<dbReference type="PROSITE" id="PS50181">
    <property type="entry name" value="FBOX"/>
    <property type="match status" value="1"/>
</dbReference>
<dbReference type="InterPro" id="IPR001810">
    <property type="entry name" value="F-box_dom"/>
</dbReference>
<accession>A0A9P8CDV7</accession>
<organism evidence="2 3">
    <name type="scientific">Calycina marina</name>
    <dbReference type="NCBI Taxonomy" id="1763456"/>
    <lineage>
        <taxon>Eukaryota</taxon>
        <taxon>Fungi</taxon>
        <taxon>Dikarya</taxon>
        <taxon>Ascomycota</taxon>
        <taxon>Pezizomycotina</taxon>
        <taxon>Leotiomycetes</taxon>
        <taxon>Helotiales</taxon>
        <taxon>Pezizellaceae</taxon>
        <taxon>Calycina</taxon>
    </lineage>
</organism>
<dbReference type="InterPro" id="IPR036047">
    <property type="entry name" value="F-box-like_dom_sf"/>
</dbReference>
<dbReference type="Proteomes" id="UP000887226">
    <property type="component" value="Unassembled WGS sequence"/>
</dbReference>
<feature type="domain" description="F-box" evidence="1">
    <location>
        <begin position="122"/>
        <end position="170"/>
    </location>
</feature>
<dbReference type="EMBL" id="MU253975">
    <property type="protein sequence ID" value="KAG9243463.1"/>
    <property type="molecule type" value="Genomic_DNA"/>
</dbReference>
<reference evidence="2" key="1">
    <citation type="journal article" date="2021" name="IMA Fungus">
        <title>Genomic characterization of three marine fungi, including Emericellopsis atlantica sp. nov. with signatures of a generalist lifestyle and marine biomass degradation.</title>
        <authorList>
            <person name="Hagestad O.C."/>
            <person name="Hou L."/>
            <person name="Andersen J.H."/>
            <person name="Hansen E.H."/>
            <person name="Altermark B."/>
            <person name="Li C."/>
            <person name="Kuhnert E."/>
            <person name="Cox R.J."/>
            <person name="Crous P.W."/>
            <person name="Spatafora J.W."/>
            <person name="Lail K."/>
            <person name="Amirebrahimi M."/>
            <person name="Lipzen A."/>
            <person name="Pangilinan J."/>
            <person name="Andreopoulos W."/>
            <person name="Hayes R.D."/>
            <person name="Ng V."/>
            <person name="Grigoriev I.V."/>
            <person name="Jackson S.A."/>
            <person name="Sutton T.D.S."/>
            <person name="Dobson A.D.W."/>
            <person name="Rama T."/>
        </authorList>
    </citation>
    <scope>NUCLEOTIDE SEQUENCE</scope>
    <source>
        <strain evidence="2">TRa3180A</strain>
    </source>
</reference>
<dbReference type="SUPFAM" id="SSF81383">
    <property type="entry name" value="F-box domain"/>
    <property type="match status" value="1"/>
</dbReference>
<sequence>MSWHTEINHLSLGSINSIDMKTVVNSENQVVTRKLARPNRVAWQGCSSRYLFIFDQLITHCTRPSPPPNLTTLHTSKVQRKPQICSAKAYITTTTNTTFIVSEHHVNRSSKLTITTCLVSLSKGLNDMPAEILIEIFGQTNYSSLPAIKCTSKYFREAMIKNGDAVFNRLIWNV</sequence>
<protein>
    <recommendedName>
        <fullName evidence="1">F-box domain-containing protein</fullName>
    </recommendedName>
</protein>
<name>A0A9P8CDV7_9HELO</name>
<dbReference type="Pfam" id="PF00646">
    <property type="entry name" value="F-box"/>
    <property type="match status" value="1"/>
</dbReference>
<evidence type="ECO:0000259" key="1">
    <source>
        <dbReference type="PROSITE" id="PS50181"/>
    </source>
</evidence>
<keyword evidence="3" id="KW-1185">Reference proteome</keyword>
<comment type="caution">
    <text evidence="2">The sequence shown here is derived from an EMBL/GenBank/DDBJ whole genome shotgun (WGS) entry which is preliminary data.</text>
</comment>